<feature type="transmembrane region" description="Helical" evidence="10">
    <location>
        <begin position="278"/>
        <end position="297"/>
    </location>
</feature>
<comment type="similarity">
    <text evidence="2">Belongs to the Ca(2+):cation antiporter (CaCA) (TC 2.A.19) family.</text>
</comment>
<feature type="transmembrane region" description="Helical" evidence="10">
    <location>
        <begin position="128"/>
        <end position="145"/>
    </location>
</feature>
<dbReference type="GO" id="GO:0012505">
    <property type="term" value="C:endomembrane system"/>
    <property type="evidence" value="ECO:0007669"/>
    <property type="project" value="UniProtKB-SubCell"/>
</dbReference>
<feature type="transmembrane region" description="Helical" evidence="10">
    <location>
        <begin position="152"/>
        <end position="182"/>
    </location>
</feature>
<feature type="coiled-coil region" evidence="8">
    <location>
        <begin position="555"/>
        <end position="582"/>
    </location>
</feature>
<feature type="region of interest" description="Disordered" evidence="9">
    <location>
        <begin position="38"/>
        <end position="72"/>
    </location>
</feature>
<evidence type="ECO:0000256" key="6">
    <source>
        <dbReference type="ARBA" id="ARBA00023065"/>
    </source>
</evidence>
<evidence type="ECO:0000256" key="1">
    <source>
        <dbReference type="ARBA" id="ARBA00004127"/>
    </source>
</evidence>
<evidence type="ECO:0000313" key="12">
    <source>
        <dbReference type="EMBL" id="KAF5393657.1"/>
    </source>
</evidence>
<dbReference type="AlphaFoldDB" id="A0A8H5I1Y6"/>
<feature type="domain" description="Sodium/calcium exchanger membrane region" evidence="11">
    <location>
        <begin position="128"/>
        <end position="296"/>
    </location>
</feature>
<evidence type="ECO:0000313" key="13">
    <source>
        <dbReference type="Proteomes" id="UP000518752"/>
    </source>
</evidence>
<dbReference type="GO" id="GO:0006874">
    <property type="term" value="P:intracellular calcium ion homeostasis"/>
    <property type="evidence" value="ECO:0007669"/>
    <property type="project" value="TreeGrafter"/>
</dbReference>
<evidence type="ECO:0000256" key="4">
    <source>
        <dbReference type="ARBA" id="ARBA00022692"/>
    </source>
</evidence>
<dbReference type="PANTHER" id="PTHR31503:SF20">
    <property type="entry name" value="CA(2+)_H(+) EXCHANGER, PUTATIVE (EUROFUNG)-RELATED"/>
    <property type="match status" value="1"/>
</dbReference>
<evidence type="ECO:0000256" key="3">
    <source>
        <dbReference type="ARBA" id="ARBA00022448"/>
    </source>
</evidence>
<evidence type="ECO:0000256" key="2">
    <source>
        <dbReference type="ARBA" id="ARBA00008170"/>
    </source>
</evidence>
<feature type="transmembrane region" description="Helical" evidence="10">
    <location>
        <begin position="413"/>
        <end position="432"/>
    </location>
</feature>
<evidence type="ECO:0000256" key="9">
    <source>
        <dbReference type="SAM" id="MobiDB-lite"/>
    </source>
</evidence>
<organism evidence="12 13">
    <name type="scientific">Collybiopsis confluens</name>
    <dbReference type="NCBI Taxonomy" id="2823264"/>
    <lineage>
        <taxon>Eukaryota</taxon>
        <taxon>Fungi</taxon>
        <taxon>Dikarya</taxon>
        <taxon>Basidiomycota</taxon>
        <taxon>Agaricomycotina</taxon>
        <taxon>Agaricomycetes</taxon>
        <taxon>Agaricomycetidae</taxon>
        <taxon>Agaricales</taxon>
        <taxon>Marasmiineae</taxon>
        <taxon>Omphalotaceae</taxon>
        <taxon>Collybiopsis</taxon>
    </lineage>
</organism>
<keyword evidence="7 10" id="KW-0472">Membrane</keyword>
<keyword evidence="4 10" id="KW-0812">Transmembrane</keyword>
<keyword evidence="3" id="KW-0813">Transport</keyword>
<dbReference type="GO" id="GO:0000329">
    <property type="term" value="C:fungal-type vacuole membrane"/>
    <property type="evidence" value="ECO:0007669"/>
    <property type="project" value="TreeGrafter"/>
</dbReference>
<dbReference type="Gene3D" id="1.20.1420.30">
    <property type="entry name" value="NCX, central ion-binding region"/>
    <property type="match status" value="1"/>
</dbReference>
<accession>A0A8H5I1Y6</accession>
<dbReference type="PANTHER" id="PTHR31503">
    <property type="entry name" value="VACUOLAR CALCIUM ION TRANSPORTER"/>
    <property type="match status" value="1"/>
</dbReference>
<dbReference type="InterPro" id="IPR044880">
    <property type="entry name" value="NCX_ion-bd_dom_sf"/>
</dbReference>
<feature type="transmembrane region" description="Helical" evidence="10">
    <location>
        <begin position="232"/>
        <end position="252"/>
    </location>
</feature>
<sequence length="623" mass="68424">MGPHKGYPPNSYPQRPIESPFQTIDLGLVESGALRSAWNPEREEGEDKSGSWRAHSLSYDPSGSVRSRFSTSSAGSIRKPTILEKIRGENIGWLNSLHAILFSSWVNILILVIPVLWTLRFLELVSDLITFILSFFALIPIIKLLDFSSENLAIYCGPAVGDLILISLNNAVEAILALWLLATWQPRLLQSSIIGVIVLRLLLIPGVSFIVGGARISSQELHPHVTGLNHSLLTMGVLAFLLPIVFFTAMIISKGAEGSFSAGIPIVSDHMRGELLKVSRGMAVILLIIYICSRFFIHHPRGDDNAWQTEAPEELKKRVEASEEEAPSINFSMSVIVSLICVGLMAITAEMLVDSIEVVKDNVVYSEEWFGLILLPLVSFSADALVSIANFVRSNMFGHSVPHTMASYRHVDDAIQFLMFWAPVLVLLGWALQRPMSLLFDLFEVTILVGSCFLLNYVTADSKTNWAEGSMLVALYIMIALTAWFYPQQPVIAIMLSRNSVADALKSAEQPSSTLGTPMSSSNVLYTVTATPTTSVTSFVTHATQTATSSSAKLNQVLSEELQELIKAYKILDEDIHRAQLAIESKLSAVATTSSTATSTTARPFKTVSSRAKRSVQIFKEYS</sequence>
<evidence type="ECO:0000259" key="11">
    <source>
        <dbReference type="Pfam" id="PF01699"/>
    </source>
</evidence>
<evidence type="ECO:0000256" key="10">
    <source>
        <dbReference type="SAM" id="Phobius"/>
    </source>
</evidence>
<feature type="compositionally biased region" description="Low complexity" evidence="9">
    <location>
        <begin position="62"/>
        <end position="72"/>
    </location>
</feature>
<dbReference type="Proteomes" id="UP000518752">
    <property type="component" value="Unassembled WGS sequence"/>
</dbReference>
<dbReference type="OrthoDB" id="1699231at2759"/>
<keyword evidence="6" id="KW-0406">Ion transport</keyword>
<comment type="caution">
    <text evidence="12">The sequence shown here is derived from an EMBL/GenBank/DDBJ whole genome shotgun (WGS) entry which is preliminary data.</text>
</comment>
<keyword evidence="13" id="KW-1185">Reference proteome</keyword>
<feature type="domain" description="Sodium/calcium exchanger membrane region" evidence="11">
    <location>
        <begin position="334"/>
        <end position="484"/>
    </location>
</feature>
<evidence type="ECO:0000256" key="8">
    <source>
        <dbReference type="SAM" id="Coils"/>
    </source>
</evidence>
<dbReference type="InterPro" id="IPR004837">
    <property type="entry name" value="NaCa_Exmemb"/>
</dbReference>
<feature type="transmembrane region" description="Helical" evidence="10">
    <location>
        <begin position="188"/>
        <end position="211"/>
    </location>
</feature>
<feature type="transmembrane region" description="Helical" evidence="10">
    <location>
        <begin position="470"/>
        <end position="487"/>
    </location>
</feature>
<comment type="subcellular location">
    <subcellularLocation>
        <location evidence="1">Endomembrane system</location>
        <topology evidence="1">Multi-pass membrane protein</topology>
    </subcellularLocation>
</comment>
<dbReference type="Pfam" id="PF01699">
    <property type="entry name" value="Na_Ca_ex"/>
    <property type="match status" value="2"/>
</dbReference>
<evidence type="ECO:0000256" key="7">
    <source>
        <dbReference type="ARBA" id="ARBA00023136"/>
    </source>
</evidence>
<feature type="transmembrane region" description="Helical" evidence="10">
    <location>
        <begin position="328"/>
        <end position="349"/>
    </location>
</feature>
<proteinExistence type="inferred from homology"/>
<keyword evidence="8" id="KW-0175">Coiled coil</keyword>
<feature type="transmembrane region" description="Helical" evidence="10">
    <location>
        <begin position="93"/>
        <end position="116"/>
    </location>
</feature>
<gene>
    <name evidence="12" type="ORF">D9757_000296</name>
</gene>
<feature type="compositionally biased region" description="Basic and acidic residues" evidence="9">
    <location>
        <begin position="40"/>
        <end position="50"/>
    </location>
</feature>
<keyword evidence="5 10" id="KW-1133">Transmembrane helix</keyword>
<dbReference type="GO" id="GO:0015369">
    <property type="term" value="F:calcium:proton antiporter activity"/>
    <property type="evidence" value="ECO:0007669"/>
    <property type="project" value="TreeGrafter"/>
</dbReference>
<feature type="transmembrane region" description="Helical" evidence="10">
    <location>
        <begin position="369"/>
        <end position="392"/>
    </location>
</feature>
<protein>
    <recommendedName>
        <fullName evidence="11">Sodium/calcium exchanger membrane region domain-containing protein</fullName>
    </recommendedName>
</protein>
<dbReference type="EMBL" id="JAACJN010000001">
    <property type="protein sequence ID" value="KAF5393657.1"/>
    <property type="molecule type" value="Genomic_DNA"/>
</dbReference>
<dbReference type="InterPro" id="IPR004713">
    <property type="entry name" value="CaH_exchang"/>
</dbReference>
<evidence type="ECO:0000256" key="5">
    <source>
        <dbReference type="ARBA" id="ARBA00022989"/>
    </source>
</evidence>
<reference evidence="12 13" key="1">
    <citation type="journal article" date="2020" name="ISME J.">
        <title>Uncovering the hidden diversity of litter-decomposition mechanisms in mushroom-forming fungi.</title>
        <authorList>
            <person name="Floudas D."/>
            <person name="Bentzer J."/>
            <person name="Ahren D."/>
            <person name="Johansson T."/>
            <person name="Persson P."/>
            <person name="Tunlid A."/>
        </authorList>
    </citation>
    <scope>NUCLEOTIDE SEQUENCE [LARGE SCALE GENOMIC DNA]</scope>
    <source>
        <strain evidence="12 13">CBS 406.79</strain>
    </source>
</reference>
<name>A0A8H5I1Y6_9AGAR</name>
<feature type="transmembrane region" description="Helical" evidence="10">
    <location>
        <begin position="438"/>
        <end position="458"/>
    </location>
</feature>